<dbReference type="Proteomes" id="UP000199645">
    <property type="component" value="Unassembled WGS sequence"/>
</dbReference>
<feature type="region of interest" description="Disordered" evidence="1">
    <location>
        <begin position="249"/>
        <end position="391"/>
    </location>
</feature>
<evidence type="ECO:0000313" key="3">
    <source>
        <dbReference type="Proteomes" id="UP000199645"/>
    </source>
</evidence>
<accession>A0A1I2MR86</accession>
<dbReference type="STRING" id="35752.SAMN05421541_1331"/>
<gene>
    <name evidence="2" type="ORF">SAMN05421541_1331</name>
</gene>
<organism evidence="2 3">
    <name type="scientific">Actinoplanes philippinensis</name>
    <dbReference type="NCBI Taxonomy" id="35752"/>
    <lineage>
        <taxon>Bacteria</taxon>
        <taxon>Bacillati</taxon>
        <taxon>Actinomycetota</taxon>
        <taxon>Actinomycetes</taxon>
        <taxon>Micromonosporales</taxon>
        <taxon>Micromonosporaceae</taxon>
        <taxon>Actinoplanes</taxon>
    </lineage>
</organism>
<feature type="region of interest" description="Disordered" evidence="1">
    <location>
        <begin position="1"/>
        <end position="92"/>
    </location>
</feature>
<feature type="compositionally biased region" description="Basic and acidic residues" evidence="1">
    <location>
        <begin position="66"/>
        <end position="84"/>
    </location>
</feature>
<evidence type="ECO:0000256" key="1">
    <source>
        <dbReference type="SAM" id="MobiDB-lite"/>
    </source>
</evidence>
<feature type="compositionally biased region" description="Basic and acidic residues" evidence="1">
    <location>
        <begin position="182"/>
        <end position="200"/>
    </location>
</feature>
<name>A0A1I2MR86_9ACTN</name>
<protein>
    <submittedName>
        <fullName evidence="2">Uncharacterized protein</fullName>
    </submittedName>
</protein>
<keyword evidence="3" id="KW-1185">Reference proteome</keyword>
<feature type="compositionally biased region" description="Basic residues" evidence="1">
    <location>
        <begin position="326"/>
        <end position="348"/>
    </location>
</feature>
<reference evidence="2 3" key="1">
    <citation type="submission" date="2016-10" db="EMBL/GenBank/DDBJ databases">
        <authorList>
            <person name="de Groot N.N."/>
        </authorList>
    </citation>
    <scope>NUCLEOTIDE SEQUENCE [LARGE SCALE GENOMIC DNA]</scope>
    <source>
        <strain evidence="2 3">DSM 43019</strain>
    </source>
</reference>
<dbReference type="EMBL" id="FONV01000033">
    <property type="protein sequence ID" value="SFF93963.1"/>
    <property type="molecule type" value="Genomic_DNA"/>
</dbReference>
<dbReference type="AlphaFoldDB" id="A0A1I2MR86"/>
<sequence>MPARRQVGKHTNQVQPAGGSPQMRPVDDTEPPARLPDHVVAPQITMVQRDTRREHGRPARLQLGEPSHRRGDRWRPCHPERRPIPEQGNEIVGVRPNALDRARFEPLPHPVDDPQELVDVGSTPRLDRHSVDNVIGGNPPTAASGSTHEARSEIPDCVGQHGSGLDSFPESVPDGCSLDEQPDSRPPHDDGGDRRREPGRRSLFHQDGLAEQPGHAVLNQVRRFTEQRPTINTHRRHCRRVDAVPMLRAGGPRRHRTPADSRCRHNAEQLNRRKRDARGKAEQFPTPRRTEPRHGKRASTMGEELTAAQHDHTHGKGTAGIATRPPPRRGDRRHRNQPPPRQRNRQRRNATATTAKEPPHRNASPPCHADVRQPVYQGILFLDGPEESTSA</sequence>
<feature type="region of interest" description="Disordered" evidence="1">
    <location>
        <begin position="104"/>
        <end position="200"/>
    </location>
</feature>
<feature type="compositionally biased region" description="Basic and acidic residues" evidence="1">
    <location>
        <begin position="257"/>
        <end position="271"/>
    </location>
</feature>
<evidence type="ECO:0000313" key="2">
    <source>
        <dbReference type="EMBL" id="SFF93963.1"/>
    </source>
</evidence>
<proteinExistence type="predicted"/>